<dbReference type="GO" id="GO:0051607">
    <property type="term" value="P:defense response to virus"/>
    <property type="evidence" value="ECO:0007669"/>
    <property type="project" value="UniProtKB-UniRule"/>
</dbReference>
<dbReference type="Gene3D" id="3.30.70.240">
    <property type="match status" value="1"/>
</dbReference>
<evidence type="ECO:0000256" key="1">
    <source>
        <dbReference type="ARBA" id="ARBA00001946"/>
    </source>
</evidence>
<reference evidence="10 11" key="1">
    <citation type="submission" date="2016-12" db="EMBL/GenBank/DDBJ databases">
        <title>Thioflexothrix psekupsii D3 genome sequencing and assembly.</title>
        <authorList>
            <person name="Fomenkov A."/>
            <person name="Vincze T."/>
            <person name="Grabovich M."/>
            <person name="Anton B.P."/>
            <person name="Dubinina G."/>
            <person name="Orlova M."/>
            <person name="Belousova E."/>
            <person name="Roberts R.J."/>
        </authorList>
    </citation>
    <scope>NUCLEOTIDE SEQUENCE [LARGE SCALE GENOMIC DNA]</scope>
    <source>
        <strain evidence="10">D3</strain>
    </source>
</reference>
<dbReference type="CDD" id="cd09725">
    <property type="entry name" value="Cas2_I_II_III"/>
    <property type="match status" value="1"/>
</dbReference>
<dbReference type="PANTHER" id="PTHR34405:SF1">
    <property type="entry name" value="CRISPR-ASSOCIATED ENDORIBONUCLEASE CAS2"/>
    <property type="match status" value="1"/>
</dbReference>
<keyword evidence="5 9" id="KW-0255">Endonuclease</keyword>
<dbReference type="GO" id="GO:0004521">
    <property type="term" value="F:RNA endonuclease activity"/>
    <property type="evidence" value="ECO:0007669"/>
    <property type="project" value="InterPro"/>
</dbReference>
<dbReference type="Proteomes" id="UP000194798">
    <property type="component" value="Unassembled WGS sequence"/>
</dbReference>
<proteinExistence type="inferred from homology"/>
<dbReference type="InterPro" id="IPR019199">
    <property type="entry name" value="Virulence_VapD/CRISPR_Cas2"/>
</dbReference>
<dbReference type="Pfam" id="PF09827">
    <property type="entry name" value="CRISPR_Cas2"/>
    <property type="match status" value="1"/>
</dbReference>
<evidence type="ECO:0000256" key="9">
    <source>
        <dbReference type="HAMAP-Rule" id="MF_01471"/>
    </source>
</evidence>
<dbReference type="PANTHER" id="PTHR34405">
    <property type="entry name" value="CRISPR-ASSOCIATED ENDORIBONUCLEASE CAS2"/>
    <property type="match status" value="1"/>
</dbReference>
<keyword evidence="7 9" id="KW-0460">Magnesium</keyword>
<keyword evidence="3 9" id="KW-0540">Nuclease</keyword>
<dbReference type="EMBL" id="MSLT01000018">
    <property type="protein sequence ID" value="OUD13077.1"/>
    <property type="molecule type" value="Genomic_DNA"/>
</dbReference>
<comment type="cofactor">
    <cofactor evidence="1 9">
        <name>Mg(2+)</name>
        <dbReference type="ChEBI" id="CHEBI:18420"/>
    </cofactor>
</comment>
<dbReference type="GO" id="GO:0043571">
    <property type="term" value="P:maintenance of CRISPR repeat elements"/>
    <property type="evidence" value="ECO:0007669"/>
    <property type="project" value="UniProtKB-UniRule"/>
</dbReference>
<dbReference type="SUPFAM" id="SSF143430">
    <property type="entry name" value="TTP0101/SSO1404-like"/>
    <property type="match status" value="1"/>
</dbReference>
<accession>A0A251X655</accession>
<dbReference type="HAMAP" id="MF_01471">
    <property type="entry name" value="Cas2"/>
    <property type="match status" value="1"/>
</dbReference>
<keyword evidence="6 9" id="KW-0378">Hydrolase</keyword>
<evidence type="ECO:0000256" key="8">
    <source>
        <dbReference type="ARBA" id="ARBA00023118"/>
    </source>
</evidence>
<dbReference type="GO" id="GO:0046872">
    <property type="term" value="F:metal ion binding"/>
    <property type="evidence" value="ECO:0007669"/>
    <property type="project" value="UniProtKB-UniRule"/>
</dbReference>
<keyword evidence="4 9" id="KW-0479">Metal-binding</keyword>
<evidence type="ECO:0000256" key="7">
    <source>
        <dbReference type="ARBA" id="ARBA00022842"/>
    </source>
</evidence>
<comment type="function">
    <text evidence="9">CRISPR (clustered regularly interspaced short palindromic repeat), is an adaptive immune system that provides protection against mobile genetic elements (viruses, transposable elements and conjugative plasmids). CRISPR clusters contain sequences complementary to antecedent mobile elements and target invading nucleic acids. CRISPR clusters are transcribed and processed into CRISPR RNA (crRNA). Functions as a ssRNA-specific endoribonuclease. Involved in the integration of spacer DNA into the CRISPR cassette.</text>
</comment>
<organism evidence="10 11">
    <name type="scientific">Thioflexithrix psekupsensis</name>
    <dbReference type="NCBI Taxonomy" id="1570016"/>
    <lineage>
        <taxon>Bacteria</taxon>
        <taxon>Pseudomonadati</taxon>
        <taxon>Pseudomonadota</taxon>
        <taxon>Gammaproteobacteria</taxon>
        <taxon>Thiotrichales</taxon>
        <taxon>Thioflexithrix</taxon>
    </lineage>
</organism>
<dbReference type="OrthoDB" id="9798176at2"/>
<evidence type="ECO:0000256" key="3">
    <source>
        <dbReference type="ARBA" id="ARBA00022722"/>
    </source>
</evidence>
<comment type="caution">
    <text evidence="10">The sequence shown here is derived from an EMBL/GenBank/DDBJ whole genome shotgun (WGS) entry which is preliminary data.</text>
</comment>
<evidence type="ECO:0000256" key="2">
    <source>
        <dbReference type="ARBA" id="ARBA00009959"/>
    </source>
</evidence>
<comment type="similarity">
    <text evidence="2 9">Belongs to the CRISPR-associated endoribonuclease Cas2 protein family.</text>
</comment>
<evidence type="ECO:0000313" key="10">
    <source>
        <dbReference type="EMBL" id="OUD13077.1"/>
    </source>
</evidence>
<dbReference type="RefSeq" id="WP_086488525.1">
    <property type="nucleotide sequence ID" value="NZ_MSLT01000018.1"/>
</dbReference>
<dbReference type="AlphaFoldDB" id="A0A251X655"/>
<gene>
    <name evidence="9" type="primary">cas2</name>
    <name evidence="10" type="ORF">TPSD3_10525</name>
</gene>
<name>A0A251X655_9GAMM</name>
<keyword evidence="8 9" id="KW-0051">Antiviral defense</keyword>
<dbReference type="GO" id="GO:0016787">
    <property type="term" value="F:hydrolase activity"/>
    <property type="evidence" value="ECO:0007669"/>
    <property type="project" value="UniProtKB-KW"/>
</dbReference>
<keyword evidence="11" id="KW-1185">Reference proteome</keyword>
<sequence>MYVVVFYDVPAKRTRLFYKLLARYLHWRQNSVFCGDLTEATYKRLRRELAELSEDDDRLAFVSTENRHNVTVEFVEHQKSRLDDGHQGSEVL</sequence>
<evidence type="ECO:0000256" key="6">
    <source>
        <dbReference type="ARBA" id="ARBA00022801"/>
    </source>
</evidence>
<dbReference type="InterPro" id="IPR021127">
    <property type="entry name" value="CRISPR_associated_Cas2"/>
</dbReference>
<evidence type="ECO:0000256" key="5">
    <source>
        <dbReference type="ARBA" id="ARBA00022759"/>
    </source>
</evidence>
<evidence type="ECO:0000256" key="4">
    <source>
        <dbReference type="ARBA" id="ARBA00022723"/>
    </source>
</evidence>
<protein>
    <recommendedName>
        <fullName evidence="9">CRISPR-associated endoribonuclease Cas2</fullName>
        <ecNumber evidence="9">3.1.-.-</ecNumber>
    </recommendedName>
</protein>
<feature type="binding site" evidence="9">
    <location>
        <position position="8"/>
    </location>
    <ligand>
        <name>Mg(2+)</name>
        <dbReference type="ChEBI" id="CHEBI:18420"/>
        <note>catalytic</note>
    </ligand>
</feature>
<comment type="subunit">
    <text evidence="9">Homodimer, forms a heterotetramer with a Cas1 homodimer.</text>
</comment>
<dbReference type="NCBIfam" id="TIGR01573">
    <property type="entry name" value="cas2"/>
    <property type="match status" value="1"/>
</dbReference>
<dbReference type="EC" id="3.1.-.-" evidence="9"/>
<evidence type="ECO:0000313" key="11">
    <source>
        <dbReference type="Proteomes" id="UP000194798"/>
    </source>
</evidence>